<protein>
    <submittedName>
        <fullName evidence="2">Uncharacterized protein</fullName>
    </submittedName>
</protein>
<evidence type="ECO:0000313" key="3">
    <source>
        <dbReference type="Proteomes" id="UP000031563"/>
    </source>
</evidence>
<proteinExistence type="predicted"/>
<gene>
    <name evidence="2" type="ORF">QY95_03238</name>
</gene>
<keyword evidence="1" id="KW-0732">Signal</keyword>
<dbReference type="OrthoDB" id="2974088at2"/>
<sequence>MKPKGLISFVFCLSLYFSFGSLVTTAHAESVNNVNGIEISDETFNNLLSLGFTKDEIENMSEEVYNLNKNLKGEIVASQTQYLKIIENPDTIKSPFLYNDLQTDPIIVELDEATYNKEVAQEKKRAEENQISPMDITVESSTSYKTMRTVIARLGTQNYRLKQSITWSKMPSNRYVDVTGIGINPSFWGPTPDSQYGEQKWTTYSHMSGTQSHSAIYNTSSTKWSKGIGGYALRIDLPNDSFGGGADAKTVRSLTSYMYYAVRPAAVNNRLDAFGHYAHQEKNSTISPSISLSGLAFSVSPTTSFSYHPNTHVLKTNP</sequence>
<name>A0A0F5HSI6_BACTR</name>
<keyword evidence="3" id="KW-1185">Reference proteome</keyword>
<dbReference type="AlphaFoldDB" id="A0A0F5HSI6"/>
<accession>A0A0F5HSI6</accession>
<dbReference type="Proteomes" id="UP000031563">
    <property type="component" value="Unassembled WGS sequence"/>
</dbReference>
<evidence type="ECO:0000313" key="2">
    <source>
        <dbReference type="EMBL" id="KKB35990.1"/>
    </source>
</evidence>
<feature type="signal peptide" evidence="1">
    <location>
        <begin position="1"/>
        <end position="28"/>
    </location>
</feature>
<feature type="chain" id="PRO_5002487487" evidence="1">
    <location>
        <begin position="29"/>
        <end position="318"/>
    </location>
</feature>
<comment type="caution">
    <text evidence="2">The sequence shown here is derived from an EMBL/GenBank/DDBJ whole genome shotgun (WGS) entry which is preliminary data.</text>
</comment>
<dbReference type="RefSeq" id="WP_052725924.1">
    <property type="nucleotide sequence ID" value="NZ_JWIR02000066.1"/>
</dbReference>
<evidence type="ECO:0000256" key="1">
    <source>
        <dbReference type="SAM" id="SignalP"/>
    </source>
</evidence>
<reference evidence="2" key="1">
    <citation type="submission" date="2015-02" db="EMBL/GenBank/DDBJ databases">
        <title>Genome Assembly of Bacillaceae bacterium MTCC 8252.</title>
        <authorList>
            <person name="Verma A."/>
            <person name="Khatri I."/>
            <person name="Mual P."/>
            <person name="Subramanian S."/>
            <person name="Krishnamurthi S."/>
        </authorList>
    </citation>
    <scope>NUCLEOTIDE SEQUENCE [LARGE SCALE GENOMIC DNA]</scope>
    <source>
        <strain evidence="2">MTCC 8252</strain>
    </source>
</reference>
<dbReference type="EMBL" id="JWIR02000066">
    <property type="protein sequence ID" value="KKB35990.1"/>
    <property type="molecule type" value="Genomic_DNA"/>
</dbReference>
<organism evidence="2 3">
    <name type="scientific">Bacillus thermotolerans</name>
    <name type="common">Quasibacillus thermotolerans</name>
    <dbReference type="NCBI Taxonomy" id="1221996"/>
    <lineage>
        <taxon>Bacteria</taxon>
        <taxon>Bacillati</taxon>
        <taxon>Bacillota</taxon>
        <taxon>Bacilli</taxon>
        <taxon>Bacillales</taxon>
        <taxon>Bacillaceae</taxon>
        <taxon>Bacillus</taxon>
    </lineage>
</organism>